<sequence>MQLSPTLSGLALVTLAVGTVTSLVPFWKSATLSPDAIKRRCYWTGSVATVVLIFLSAWPGWQEGLFVAISMGLCLVAIAFRYTGHIKIRGRIYGLPQYRGPDRPPALARDRNQRPEQ</sequence>
<dbReference type="EMBL" id="OY726397">
    <property type="protein sequence ID" value="CAJ1502453.1"/>
    <property type="molecule type" value="Genomic_DNA"/>
</dbReference>
<dbReference type="Proteomes" id="UP001190465">
    <property type="component" value="Chromosome"/>
</dbReference>
<reference evidence="3 4" key="1">
    <citation type="submission" date="2023-08" db="EMBL/GenBank/DDBJ databases">
        <authorList>
            <person name="Folkvardsen B D."/>
            <person name="Norman A."/>
        </authorList>
    </citation>
    <scope>NUCLEOTIDE SEQUENCE [LARGE SCALE GENOMIC DNA]</scope>
    <source>
        <strain evidence="3 4">Mu0053</strain>
    </source>
</reference>
<dbReference type="RefSeq" id="WP_308482337.1">
    <property type="nucleotide sequence ID" value="NZ_OY726397.1"/>
</dbReference>
<keyword evidence="2" id="KW-1133">Transmembrane helix</keyword>
<gene>
    <name evidence="3" type="ORF">MU0053_002186</name>
</gene>
<feature type="region of interest" description="Disordered" evidence="1">
    <location>
        <begin position="96"/>
        <end position="117"/>
    </location>
</feature>
<evidence type="ECO:0000313" key="3">
    <source>
        <dbReference type="EMBL" id="CAJ1502453.1"/>
    </source>
</evidence>
<feature type="transmembrane region" description="Helical" evidence="2">
    <location>
        <begin position="6"/>
        <end position="28"/>
    </location>
</feature>
<feature type="transmembrane region" description="Helical" evidence="2">
    <location>
        <begin position="40"/>
        <end position="58"/>
    </location>
</feature>
<keyword evidence="4" id="KW-1185">Reference proteome</keyword>
<keyword evidence="2" id="KW-0812">Transmembrane</keyword>
<evidence type="ECO:0000313" key="4">
    <source>
        <dbReference type="Proteomes" id="UP001190465"/>
    </source>
</evidence>
<proteinExistence type="predicted"/>
<feature type="transmembrane region" description="Helical" evidence="2">
    <location>
        <begin position="64"/>
        <end position="82"/>
    </location>
</feature>
<name>A0ABM9LPB8_9MYCO</name>
<feature type="compositionally biased region" description="Basic and acidic residues" evidence="1">
    <location>
        <begin position="108"/>
        <end position="117"/>
    </location>
</feature>
<evidence type="ECO:0000256" key="2">
    <source>
        <dbReference type="SAM" id="Phobius"/>
    </source>
</evidence>
<evidence type="ECO:0000256" key="1">
    <source>
        <dbReference type="SAM" id="MobiDB-lite"/>
    </source>
</evidence>
<organism evidence="3 4">
    <name type="scientific">[Mycobacterium] burgundiense</name>
    <dbReference type="NCBI Taxonomy" id="3064286"/>
    <lineage>
        <taxon>Bacteria</taxon>
        <taxon>Bacillati</taxon>
        <taxon>Actinomycetota</taxon>
        <taxon>Actinomycetes</taxon>
        <taxon>Mycobacteriales</taxon>
        <taxon>Mycobacteriaceae</taxon>
        <taxon>Mycolicibacterium</taxon>
    </lineage>
</organism>
<keyword evidence="2" id="KW-0472">Membrane</keyword>
<accession>A0ABM9LPB8</accession>
<protein>
    <submittedName>
        <fullName evidence="3">Uncharacterized protein</fullName>
    </submittedName>
</protein>